<evidence type="ECO:0000259" key="11">
    <source>
        <dbReference type="Pfam" id="PF21687"/>
    </source>
</evidence>
<comment type="caution">
    <text evidence="12">The sequence shown here is derived from an EMBL/GenBank/DDBJ whole genome shotgun (WGS) entry which is preliminary data.</text>
</comment>
<comment type="subcellular location">
    <subcellularLocation>
        <location evidence="1">Cell inner membrane</location>
    </subcellularLocation>
</comment>
<evidence type="ECO:0000256" key="7">
    <source>
        <dbReference type="ARBA" id="ARBA00022927"/>
    </source>
</evidence>
<evidence type="ECO:0000256" key="3">
    <source>
        <dbReference type="ARBA" id="ARBA00022448"/>
    </source>
</evidence>
<evidence type="ECO:0000256" key="5">
    <source>
        <dbReference type="ARBA" id="ARBA00022519"/>
    </source>
</evidence>
<proteinExistence type="inferred from homology"/>
<reference evidence="12" key="2">
    <citation type="submission" date="2021-08" db="EMBL/GenBank/DDBJ databases">
        <authorList>
            <person name="Tani A."/>
            <person name="Ola A."/>
            <person name="Ogura Y."/>
            <person name="Katsura K."/>
            <person name="Hayashi T."/>
        </authorList>
    </citation>
    <scope>NUCLEOTIDE SEQUENCE</scope>
    <source>
        <strain evidence="12">NBRC 15686</strain>
    </source>
</reference>
<evidence type="ECO:0000256" key="8">
    <source>
        <dbReference type="ARBA" id="ARBA00022989"/>
    </source>
</evidence>
<feature type="domain" description="T2SS protein K first SAM-like" evidence="11">
    <location>
        <begin position="125"/>
        <end position="210"/>
    </location>
</feature>
<comment type="similarity">
    <text evidence="2">Belongs to the GSP K family.</text>
</comment>
<keyword evidence="7" id="KW-0653">Protein transport</keyword>
<feature type="transmembrane region" description="Helical" evidence="10">
    <location>
        <begin position="21"/>
        <end position="42"/>
    </location>
</feature>
<accession>A0ABQ4UMK3</accession>
<dbReference type="SUPFAM" id="SSF158544">
    <property type="entry name" value="GspK insert domain-like"/>
    <property type="match status" value="1"/>
</dbReference>
<keyword evidence="4" id="KW-1003">Cell membrane</keyword>
<name>A0ABQ4UMK3_9HYPH</name>
<dbReference type="Pfam" id="PF21687">
    <property type="entry name" value="T2SSK_1st"/>
    <property type="match status" value="1"/>
</dbReference>
<dbReference type="RefSeq" id="WP_238227240.1">
    <property type="nucleotide sequence ID" value="NZ_BAAADH010000012.1"/>
</dbReference>
<gene>
    <name evidence="12" type="ORF">LNAOJCKE_4249</name>
</gene>
<evidence type="ECO:0000313" key="13">
    <source>
        <dbReference type="Proteomes" id="UP001055039"/>
    </source>
</evidence>
<evidence type="ECO:0000313" key="12">
    <source>
        <dbReference type="EMBL" id="GJE67025.1"/>
    </source>
</evidence>
<evidence type="ECO:0000256" key="9">
    <source>
        <dbReference type="ARBA" id="ARBA00023136"/>
    </source>
</evidence>
<organism evidence="12 13">
    <name type="scientific">Methylorubrum aminovorans</name>
    <dbReference type="NCBI Taxonomy" id="269069"/>
    <lineage>
        <taxon>Bacteria</taxon>
        <taxon>Pseudomonadati</taxon>
        <taxon>Pseudomonadota</taxon>
        <taxon>Alphaproteobacteria</taxon>
        <taxon>Hyphomicrobiales</taxon>
        <taxon>Methylobacteriaceae</taxon>
        <taxon>Methylorubrum</taxon>
    </lineage>
</organism>
<keyword evidence="8 10" id="KW-1133">Transmembrane helix</keyword>
<dbReference type="Gene3D" id="1.10.40.60">
    <property type="entry name" value="EpsJ-like"/>
    <property type="match status" value="1"/>
</dbReference>
<keyword evidence="9 10" id="KW-0472">Membrane</keyword>
<keyword evidence="13" id="KW-1185">Reference proteome</keyword>
<dbReference type="InterPro" id="IPR049031">
    <property type="entry name" value="T2SSK_SAM-like_1st"/>
</dbReference>
<keyword evidence="6 10" id="KW-0812">Transmembrane</keyword>
<dbReference type="PANTHER" id="PTHR38831:SF2">
    <property type="entry name" value="TYPE II SECRETION SYSTEM PROTEIN K"/>
    <property type="match status" value="1"/>
</dbReference>
<evidence type="ECO:0000256" key="6">
    <source>
        <dbReference type="ARBA" id="ARBA00022692"/>
    </source>
</evidence>
<dbReference type="EMBL" id="BPRC01000020">
    <property type="protein sequence ID" value="GJE67025.1"/>
    <property type="molecule type" value="Genomic_DNA"/>
</dbReference>
<keyword evidence="3" id="KW-0813">Transport</keyword>
<protein>
    <recommendedName>
        <fullName evidence="11">T2SS protein K first SAM-like domain-containing protein</fullName>
    </recommendedName>
</protein>
<dbReference type="InterPro" id="IPR005628">
    <property type="entry name" value="GspK"/>
</dbReference>
<dbReference type="InterPro" id="IPR038072">
    <property type="entry name" value="GspK_central_sf"/>
</dbReference>
<evidence type="ECO:0000256" key="10">
    <source>
        <dbReference type="SAM" id="Phobius"/>
    </source>
</evidence>
<evidence type="ECO:0000256" key="4">
    <source>
        <dbReference type="ARBA" id="ARBA00022475"/>
    </source>
</evidence>
<reference evidence="12" key="1">
    <citation type="journal article" date="2021" name="Front. Microbiol.">
        <title>Comprehensive Comparative Genomics and Phenotyping of Methylobacterium Species.</title>
        <authorList>
            <person name="Alessa O."/>
            <person name="Ogura Y."/>
            <person name="Fujitani Y."/>
            <person name="Takami H."/>
            <person name="Hayashi T."/>
            <person name="Sahin N."/>
            <person name="Tani A."/>
        </authorList>
    </citation>
    <scope>NUCLEOTIDE SEQUENCE</scope>
    <source>
        <strain evidence="12">NBRC 15686</strain>
    </source>
</reference>
<evidence type="ECO:0000256" key="1">
    <source>
        <dbReference type="ARBA" id="ARBA00004533"/>
    </source>
</evidence>
<sequence>MNPRGIGRPGTGLGREEEAGFVLLSVLGILAVVSAILAGALLQVRSGTALTQARGRIVQLQGIADGITRLIAYDLGVRRAYRLAGLDFPEDGTVVACPLGGSRTAFVSLQDQGRLIDLNRTPRPAMEEAFRLLGVPDRAVLAIAAEIVDYRDADDVPEPTGGAELPQYRGRGLPWGPRNAPFAGVDEIERLPSMTPDIAAILRPVLTVYNEGGRFDLAALVARLRPSHLDGSLRQAGPVPSPRQYFRMSVVVEQAGTRAGRSAIYALGGTRTGTDFLSWQQASVVTTTAALSHRACATVAAALRAGGPE</sequence>
<dbReference type="Proteomes" id="UP001055039">
    <property type="component" value="Unassembled WGS sequence"/>
</dbReference>
<evidence type="ECO:0000256" key="2">
    <source>
        <dbReference type="ARBA" id="ARBA00007246"/>
    </source>
</evidence>
<keyword evidence="5" id="KW-0997">Cell inner membrane</keyword>
<dbReference type="PANTHER" id="PTHR38831">
    <property type="entry name" value="TYPE II SECRETION SYSTEM PROTEIN K"/>
    <property type="match status" value="1"/>
</dbReference>